<feature type="region of interest" description="Disordered" evidence="1">
    <location>
        <begin position="134"/>
        <end position="172"/>
    </location>
</feature>
<evidence type="ECO:0000313" key="2">
    <source>
        <dbReference type="EMBL" id="KHN86331.1"/>
    </source>
</evidence>
<sequence>MHDRGLRRDVPASSESLRSISKTESRFAGASEAQQPISVKGGEFLELNNSNDENNESLLSDRTYYMEPISVAGDGATVDSTNQNQLKPESRATFKEAYVNKDAKFPQYRNNDSPAPDIFGGVQSRWRPESEALKKRFTSATATPNISSRRAPQKDLGHIPISGYSGHMPGMREREVGKNFTAAAKECWERYNETRQGDQNE</sequence>
<dbReference type="EMBL" id="JPKZ01000631">
    <property type="protein sequence ID" value="KHN86331.1"/>
    <property type="molecule type" value="Genomic_DNA"/>
</dbReference>
<feature type="compositionally biased region" description="Polar residues" evidence="1">
    <location>
        <begin position="13"/>
        <end position="22"/>
    </location>
</feature>
<evidence type="ECO:0000256" key="1">
    <source>
        <dbReference type="SAM" id="MobiDB-lite"/>
    </source>
</evidence>
<evidence type="ECO:0000313" key="3">
    <source>
        <dbReference type="Proteomes" id="UP000031036"/>
    </source>
</evidence>
<proteinExistence type="predicted"/>
<feature type="compositionally biased region" description="Basic and acidic residues" evidence="1">
    <location>
        <begin position="1"/>
        <end position="10"/>
    </location>
</feature>
<dbReference type="Proteomes" id="UP000031036">
    <property type="component" value="Unassembled WGS sequence"/>
</dbReference>
<organism evidence="2 3">
    <name type="scientific">Toxocara canis</name>
    <name type="common">Canine roundworm</name>
    <dbReference type="NCBI Taxonomy" id="6265"/>
    <lineage>
        <taxon>Eukaryota</taxon>
        <taxon>Metazoa</taxon>
        <taxon>Ecdysozoa</taxon>
        <taxon>Nematoda</taxon>
        <taxon>Chromadorea</taxon>
        <taxon>Rhabditida</taxon>
        <taxon>Spirurina</taxon>
        <taxon>Ascaridomorpha</taxon>
        <taxon>Ascaridoidea</taxon>
        <taxon>Toxocaridae</taxon>
        <taxon>Toxocara</taxon>
    </lineage>
</organism>
<feature type="compositionally biased region" description="Polar residues" evidence="1">
    <location>
        <begin position="138"/>
        <end position="150"/>
    </location>
</feature>
<dbReference type="AlphaFoldDB" id="A0A0B2VS20"/>
<accession>A0A0B2VS20</accession>
<feature type="region of interest" description="Disordered" evidence="1">
    <location>
        <begin position="1"/>
        <end position="35"/>
    </location>
</feature>
<keyword evidence="3" id="KW-1185">Reference proteome</keyword>
<name>A0A0B2VS20_TOXCA</name>
<protein>
    <submittedName>
        <fullName evidence="2">Uncharacterized protein</fullName>
    </submittedName>
</protein>
<feature type="region of interest" description="Disordered" evidence="1">
    <location>
        <begin position="105"/>
        <end position="124"/>
    </location>
</feature>
<gene>
    <name evidence="2" type="ORF">Tcan_14008</name>
</gene>
<reference evidence="2 3" key="1">
    <citation type="submission" date="2014-11" db="EMBL/GenBank/DDBJ databases">
        <title>Genetic blueprint of the zoonotic pathogen Toxocara canis.</title>
        <authorList>
            <person name="Zhu X.-Q."/>
            <person name="Korhonen P.K."/>
            <person name="Cai H."/>
            <person name="Young N.D."/>
            <person name="Nejsum P."/>
            <person name="von Samson-Himmelstjerna G."/>
            <person name="Boag P.R."/>
            <person name="Tan P."/>
            <person name="Li Q."/>
            <person name="Min J."/>
            <person name="Yang Y."/>
            <person name="Wang X."/>
            <person name="Fang X."/>
            <person name="Hall R.S."/>
            <person name="Hofmann A."/>
            <person name="Sternberg P.W."/>
            <person name="Jex A.R."/>
            <person name="Gasser R.B."/>
        </authorList>
    </citation>
    <scope>NUCLEOTIDE SEQUENCE [LARGE SCALE GENOMIC DNA]</scope>
    <source>
        <strain evidence="2">PN_DK_2014</strain>
    </source>
</reference>
<comment type="caution">
    <text evidence="2">The sequence shown here is derived from an EMBL/GenBank/DDBJ whole genome shotgun (WGS) entry which is preliminary data.</text>
</comment>